<evidence type="ECO:0000256" key="1">
    <source>
        <dbReference type="ARBA" id="ARBA00022801"/>
    </source>
</evidence>
<dbReference type="AlphaFoldDB" id="A4S2Q1"/>
<dbReference type="PANTHER" id="PTHR16099:SF5">
    <property type="entry name" value="NUCLEOTIDE TRIPHOSPHATE DIPHOSPHATASE NUDT15"/>
    <property type="match status" value="1"/>
</dbReference>
<dbReference type="GO" id="GO:0006203">
    <property type="term" value="P:dGTP catabolic process"/>
    <property type="evidence" value="ECO:0007669"/>
    <property type="project" value="TreeGrafter"/>
</dbReference>
<name>A4S2Q1_OSTLU</name>
<dbReference type="RefSeq" id="XP_001419571.1">
    <property type="nucleotide sequence ID" value="XM_001419534.1"/>
</dbReference>
<protein>
    <recommendedName>
        <fullName evidence="2">Nudix hydrolase domain-containing protein</fullName>
    </recommendedName>
</protein>
<evidence type="ECO:0000313" key="3">
    <source>
        <dbReference type="EMBL" id="ABO97864.1"/>
    </source>
</evidence>
<organism evidence="3 4">
    <name type="scientific">Ostreococcus lucimarinus (strain CCE9901)</name>
    <dbReference type="NCBI Taxonomy" id="436017"/>
    <lineage>
        <taxon>Eukaryota</taxon>
        <taxon>Viridiplantae</taxon>
        <taxon>Chlorophyta</taxon>
        <taxon>Mamiellophyceae</taxon>
        <taxon>Mamiellales</taxon>
        <taxon>Bathycoccaceae</taxon>
        <taxon>Ostreococcus</taxon>
    </lineage>
</organism>
<feature type="domain" description="Nudix hydrolase" evidence="2">
    <location>
        <begin position="12"/>
        <end position="145"/>
    </location>
</feature>
<keyword evidence="1" id="KW-0378">Hydrolase</keyword>
<dbReference type="InterPro" id="IPR000086">
    <property type="entry name" value="NUDIX_hydrolase_dom"/>
</dbReference>
<sequence>MPDERATETQKHPRIGVGVIIRREDGRIVVGRRRGSHGLGQLALPGGALEWKESIAQCASRETMEETGLDIAPEAWIAPFAMCESVIDENNHWLTVFALADVAADCEPANVEPHKCEGWTFMSIGDVREADNLFLPLRKLVNDRTVAL</sequence>
<dbReference type="InterPro" id="IPR020084">
    <property type="entry name" value="NUDIX_hydrolase_CS"/>
</dbReference>
<dbReference type="eggNOG" id="ENOG502S3YT">
    <property type="taxonomic scope" value="Eukaryota"/>
</dbReference>
<dbReference type="Proteomes" id="UP000001568">
    <property type="component" value="Chromosome 9"/>
</dbReference>
<dbReference type="GO" id="GO:0019177">
    <property type="term" value="F:dihydroneopterin triphosphate pyrophosphohydrolase activity"/>
    <property type="evidence" value="ECO:0007669"/>
    <property type="project" value="EnsemblPlants"/>
</dbReference>
<dbReference type="PROSITE" id="PS51462">
    <property type="entry name" value="NUDIX"/>
    <property type="match status" value="1"/>
</dbReference>
<dbReference type="Gene3D" id="3.90.79.10">
    <property type="entry name" value="Nucleoside Triphosphate Pyrophosphohydrolase"/>
    <property type="match status" value="1"/>
</dbReference>
<dbReference type="OrthoDB" id="447842at2759"/>
<evidence type="ECO:0000259" key="2">
    <source>
        <dbReference type="PROSITE" id="PS51462"/>
    </source>
</evidence>
<dbReference type="STRING" id="436017.A4S2Q1"/>
<accession>A4S2Q1</accession>
<dbReference type="SUPFAM" id="SSF55811">
    <property type="entry name" value="Nudix"/>
    <property type="match status" value="1"/>
</dbReference>
<dbReference type="GO" id="GO:0006974">
    <property type="term" value="P:DNA damage response"/>
    <property type="evidence" value="ECO:0007669"/>
    <property type="project" value="EnsemblPlants"/>
</dbReference>
<dbReference type="GO" id="GO:0005829">
    <property type="term" value="C:cytosol"/>
    <property type="evidence" value="ECO:0007669"/>
    <property type="project" value="EnsemblPlants"/>
</dbReference>
<dbReference type="HOGENOM" id="CLU_037162_9_2_1"/>
<dbReference type="GO" id="GO:0008413">
    <property type="term" value="F:8-oxo-7,8-dihydroguanosine triphosphate pyrophosphatase activity"/>
    <property type="evidence" value="ECO:0007669"/>
    <property type="project" value="EnsemblPlants"/>
</dbReference>
<dbReference type="PANTHER" id="PTHR16099">
    <property type="entry name" value="8-OXO-DGTP DIPHOSPHATES NUDT15"/>
    <property type="match status" value="1"/>
</dbReference>
<dbReference type="PROSITE" id="PS00893">
    <property type="entry name" value="NUDIX_BOX"/>
    <property type="match status" value="1"/>
</dbReference>
<dbReference type="InterPro" id="IPR015797">
    <property type="entry name" value="NUDIX_hydrolase-like_dom_sf"/>
</dbReference>
<dbReference type="GeneID" id="5003570"/>
<dbReference type="KEGG" id="olu:OSTLU_93251"/>
<dbReference type="Gramene" id="ABO97864">
    <property type="protein sequence ID" value="ABO97864"/>
    <property type="gene ID" value="OSTLU_93251"/>
</dbReference>
<dbReference type="OMA" id="HFEASRN"/>
<dbReference type="EMBL" id="CP000589">
    <property type="protein sequence ID" value="ABO97864.1"/>
    <property type="molecule type" value="Genomic_DNA"/>
</dbReference>
<gene>
    <name evidence="3" type="ORF">OSTLU_93251</name>
</gene>
<keyword evidence="4" id="KW-1185">Reference proteome</keyword>
<reference evidence="3 4" key="1">
    <citation type="journal article" date="2007" name="Proc. Natl. Acad. Sci. U.S.A.">
        <title>The tiny eukaryote Ostreococcus provides genomic insights into the paradox of plankton speciation.</title>
        <authorList>
            <person name="Palenik B."/>
            <person name="Grimwood J."/>
            <person name="Aerts A."/>
            <person name="Rouze P."/>
            <person name="Salamov A."/>
            <person name="Putnam N."/>
            <person name="Dupont C."/>
            <person name="Jorgensen R."/>
            <person name="Derelle E."/>
            <person name="Rombauts S."/>
            <person name="Zhou K."/>
            <person name="Otillar R."/>
            <person name="Merchant S.S."/>
            <person name="Podell S."/>
            <person name="Gaasterland T."/>
            <person name="Napoli C."/>
            <person name="Gendler K."/>
            <person name="Manuell A."/>
            <person name="Tai V."/>
            <person name="Vallon O."/>
            <person name="Piganeau G."/>
            <person name="Jancek S."/>
            <person name="Heijde M."/>
            <person name="Jabbari K."/>
            <person name="Bowler C."/>
            <person name="Lohr M."/>
            <person name="Robbens S."/>
            <person name="Werner G."/>
            <person name="Dubchak I."/>
            <person name="Pazour G.J."/>
            <person name="Ren Q."/>
            <person name="Paulsen I."/>
            <person name="Delwiche C."/>
            <person name="Schmutz J."/>
            <person name="Rokhsar D."/>
            <person name="Van de Peer Y."/>
            <person name="Moreau H."/>
            <person name="Grigoriev I.V."/>
        </authorList>
    </citation>
    <scope>NUCLEOTIDE SEQUENCE [LARGE SCALE GENOMIC DNA]</scope>
    <source>
        <strain evidence="3 4">CCE9901</strain>
    </source>
</reference>
<proteinExistence type="predicted"/>
<dbReference type="FunFam" id="3.90.79.10:FF:000060">
    <property type="entry name" value="Nudix hydrolase 1"/>
    <property type="match status" value="1"/>
</dbReference>
<dbReference type="CDD" id="cd04678">
    <property type="entry name" value="NUDIX_MTH2_Nudt15"/>
    <property type="match status" value="1"/>
</dbReference>
<evidence type="ECO:0000313" key="4">
    <source>
        <dbReference type="Proteomes" id="UP000001568"/>
    </source>
</evidence>
<dbReference type="Pfam" id="PF00293">
    <property type="entry name" value="NUDIX"/>
    <property type="match status" value="1"/>
</dbReference>
<dbReference type="GO" id="GO:0035539">
    <property type="term" value="F:8-oxo-7,8-dihydrodeoxyguanosine triphosphate pyrophosphatase activity"/>
    <property type="evidence" value="ECO:0007669"/>
    <property type="project" value="TreeGrafter"/>
</dbReference>